<feature type="transmembrane region" description="Helical" evidence="1">
    <location>
        <begin position="448"/>
        <end position="467"/>
    </location>
</feature>
<feature type="transmembrane region" description="Helical" evidence="1">
    <location>
        <begin position="331"/>
        <end position="355"/>
    </location>
</feature>
<comment type="caution">
    <text evidence="3">The sequence shown here is derived from an EMBL/GenBank/DDBJ whole genome shotgun (WGS) entry which is preliminary data.</text>
</comment>
<keyword evidence="2" id="KW-0732">Signal</keyword>
<gene>
    <name evidence="3" type="ORF">IWQ60_007318</name>
</gene>
<accession>A0A9W8DUS3</accession>
<evidence type="ECO:0000256" key="1">
    <source>
        <dbReference type="SAM" id="Phobius"/>
    </source>
</evidence>
<evidence type="ECO:0000313" key="4">
    <source>
        <dbReference type="Proteomes" id="UP001150569"/>
    </source>
</evidence>
<protein>
    <submittedName>
        <fullName evidence="3">Uncharacterized protein</fullName>
    </submittedName>
</protein>
<feature type="transmembrane region" description="Helical" evidence="1">
    <location>
        <begin position="268"/>
        <end position="287"/>
    </location>
</feature>
<keyword evidence="1" id="KW-1133">Transmembrane helix</keyword>
<feature type="transmembrane region" description="Helical" evidence="1">
    <location>
        <begin position="407"/>
        <end position="436"/>
    </location>
</feature>
<feature type="chain" id="PRO_5040845621" evidence="2">
    <location>
        <begin position="29"/>
        <end position="752"/>
    </location>
</feature>
<feature type="transmembrane region" description="Helical" evidence="1">
    <location>
        <begin position="375"/>
        <end position="395"/>
    </location>
</feature>
<sequence length="752" mass="82196">MLATARVFSGLVVLGISLGLIGSPAVQATVEIITPIPELPVTKQPSIDFYDARIDPYTYTGPLLQMPIGPDCQVNVTGVPRLRSSAWQAQVSDDTPAKQLGTVIFFDRVQAIQQGCYSSTQVMKQIPAALPTISARGYPAVKVALFACVLLANTTFGGLDTEVIDDYFYHLPPGVEVAQIGLDTGVMFSQLTQGTVNASIAAGPEVPYVPIVVRVTEEPGAWNDSLHSTPFQAYLVFYYISYAPGIIYAIYEFARLLIASKCRFQPRFFIFLAAIFFLVNSMILVPSAPLSRVQNVFRYLSWIIGFPTLYMVLLMWLRIMQRILYRKYVKVLICHIYLLMAVTIFADAVLVVWSVTLHPTALLIGWSTNSYVASIGMYLMAVMLIPYGFVVVRNLRKMNIPEDTRTALLRLSMLAGVGFIGGLLITVGLMMVISSITQYVSVCIGRTIFYQLSSITTFTSIFWILRVRDSSPLKRRHLMLVSGSDDHNGTDSSPNGTGHINYTPKVSEPTAYFVNESSFSWKMPFMRPKHQAAGSTVEPLAWWQRWMPWQRALTSENASALHLGPRLANSTTGNAAGGALSDRPYLTGVAALPTSSMTYPSGSCANNHPTHRRDSQVMPPSDYYYFPGNFQPASKRDGAIATTTVSGCDTPKDPNGTLHVNEKAGSTLSSLSTVSIDLRTSDSQMEEDYPNPLTYFSVGAPGAINSTHLPSASHLGSVSTSPSTGASTLDFGRQVECQTSTTHLTASPTKKS</sequence>
<feature type="signal peptide" evidence="2">
    <location>
        <begin position="1"/>
        <end position="28"/>
    </location>
</feature>
<dbReference type="AlphaFoldDB" id="A0A9W8DUS3"/>
<name>A0A9W8DUS3_9FUNG</name>
<keyword evidence="4" id="KW-1185">Reference proteome</keyword>
<feature type="transmembrane region" description="Helical" evidence="1">
    <location>
        <begin position="299"/>
        <end position="319"/>
    </location>
</feature>
<evidence type="ECO:0000313" key="3">
    <source>
        <dbReference type="EMBL" id="KAJ1919156.1"/>
    </source>
</evidence>
<dbReference type="EMBL" id="JANBPT010000482">
    <property type="protein sequence ID" value="KAJ1919156.1"/>
    <property type="molecule type" value="Genomic_DNA"/>
</dbReference>
<feature type="transmembrane region" description="Helical" evidence="1">
    <location>
        <begin position="236"/>
        <end position="256"/>
    </location>
</feature>
<reference evidence="3" key="1">
    <citation type="submission" date="2022-07" db="EMBL/GenBank/DDBJ databases">
        <title>Phylogenomic reconstructions and comparative analyses of Kickxellomycotina fungi.</title>
        <authorList>
            <person name="Reynolds N.K."/>
            <person name="Stajich J.E."/>
            <person name="Barry K."/>
            <person name="Grigoriev I.V."/>
            <person name="Crous P."/>
            <person name="Smith M.E."/>
        </authorList>
    </citation>
    <scope>NUCLEOTIDE SEQUENCE</scope>
    <source>
        <strain evidence="3">RSA 861</strain>
    </source>
</reference>
<dbReference type="OrthoDB" id="5551388at2759"/>
<evidence type="ECO:0000256" key="2">
    <source>
        <dbReference type="SAM" id="SignalP"/>
    </source>
</evidence>
<dbReference type="Proteomes" id="UP001150569">
    <property type="component" value="Unassembled WGS sequence"/>
</dbReference>
<organism evidence="3 4">
    <name type="scientific">Tieghemiomyces parasiticus</name>
    <dbReference type="NCBI Taxonomy" id="78921"/>
    <lineage>
        <taxon>Eukaryota</taxon>
        <taxon>Fungi</taxon>
        <taxon>Fungi incertae sedis</taxon>
        <taxon>Zoopagomycota</taxon>
        <taxon>Kickxellomycotina</taxon>
        <taxon>Dimargaritomycetes</taxon>
        <taxon>Dimargaritales</taxon>
        <taxon>Dimargaritaceae</taxon>
        <taxon>Tieghemiomyces</taxon>
    </lineage>
</organism>
<proteinExistence type="predicted"/>
<keyword evidence="1" id="KW-0472">Membrane</keyword>
<keyword evidence="1" id="KW-0812">Transmembrane</keyword>